<dbReference type="EMBL" id="JAHQIW010003873">
    <property type="protein sequence ID" value="KAJ1360469.1"/>
    <property type="molecule type" value="Genomic_DNA"/>
</dbReference>
<gene>
    <name evidence="2" type="ORF">KIN20_019450</name>
</gene>
<keyword evidence="3" id="KW-1185">Reference proteome</keyword>
<dbReference type="Proteomes" id="UP001196413">
    <property type="component" value="Unassembled WGS sequence"/>
</dbReference>
<accession>A0AAD5N5J5</accession>
<evidence type="ECO:0000313" key="3">
    <source>
        <dbReference type="Proteomes" id="UP001196413"/>
    </source>
</evidence>
<evidence type="ECO:0000256" key="1">
    <source>
        <dbReference type="SAM" id="MobiDB-lite"/>
    </source>
</evidence>
<proteinExistence type="predicted"/>
<feature type="region of interest" description="Disordered" evidence="1">
    <location>
        <begin position="26"/>
        <end position="47"/>
    </location>
</feature>
<organism evidence="2 3">
    <name type="scientific">Parelaphostrongylus tenuis</name>
    <name type="common">Meningeal worm</name>
    <dbReference type="NCBI Taxonomy" id="148309"/>
    <lineage>
        <taxon>Eukaryota</taxon>
        <taxon>Metazoa</taxon>
        <taxon>Ecdysozoa</taxon>
        <taxon>Nematoda</taxon>
        <taxon>Chromadorea</taxon>
        <taxon>Rhabditida</taxon>
        <taxon>Rhabditina</taxon>
        <taxon>Rhabditomorpha</taxon>
        <taxon>Strongyloidea</taxon>
        <taxon>Metastrongylidae</taxon>
        <taxon>Parelaphostrongylus</taxon>
    </lineage>
</organism>
<name>A0AAD5N5J5_PARTN</name>
<comment type="caution">
    <text evidence="2">The sequence shown here is derived from an EMBL/GenBank/DDBJ whole genome shotgun (WGS) entry which is preliminary data.</text>
</comment>
<dbReference type="AlphaFoldDB" id="A0AAD5N5J5"/>
<feature type="compositionally biased region" description="Polar residues" evidence="1">
    <location>
        <begin position="36"/>
        <end position="45"/>
    </location>
</feature>
<protein>
    <submittedName>
        <fullName evidence="2">Uncharacterized protein</fullName>
    </submittedName>
</protein>
<evidence type="ECO:0000313" key="2">
    <source>
        <dbReference type="EMBL" id="KAJ1360469.1"/>
    </source>
</evidence>
<sequence length="94" mass="10591">MAFIGSPNDSFNCWCSLVECAFHGTEESQGRITPHSPKSTTSQEESIAIRNSIKQGSQSLPDCEMVWDHIGPPEKHPIGLYQRKLRNERYQLSA</sequence>
<reference evidence="2" key="1">
    <citation type="submission" date="2021-06" db="EMBL/GenBank/DDBJ databases">
        <title>Parelaphostrongylus tenuis whole genome reference sequence.</title>
        <authorList>
            <person name="Garwood T.J."/>
            <person name="Larsen P.A."/>
            <person name="Fountain-Jones N.M."/>
            <person name="Garbe J.R."/>
            <person name="Macchietto M.G."/>
            <person name="Kania S.A."/>
            <person name="Gerhold R.W."/>
            <person name="Richards J.E."/>
            <person name="Wolf T.M."/>
        </authorList>
    </citation>
    <scope>NUCLEOTIDE SEQUENCE</scope>
    <source>
        <strain evidence="2">MNPRO001-30</strain>
        <tissue evidence="2">Meninges</tissue>
    </source>
</reference>